<dbReference type="PROSITE" id="PS01196">
    <property type="entry name" value="PEPT_TRNA_HYDROL_2"/>
    <property type="match status" value="1"/>
</dbReference>
<dbReference type="PROSITE" id="PS01195">
    <property type="entry name" value="PEPT_TRNA_HYDROL_1"/>
    <property type="match status" value="1"/>
</dbReference>
<dbReference type="PANTHER" id="PTHR17224">
    <property type="entry name" value="PEPTIDYL-TRNA HYDROLASE"/>
    <property type="match status" value="1"/>
</dbReference>
<dbReference type="Proteomes" id="UP001497444">
    <property type="component" value="Chromosome 1"/>
</dbReference>
<dbReference type="EC" id="3.1.1.29" evidence="1"/>
<dbReference type="InterPro" id="IPR001328">
    <property type="entry name" value="Pept_tRNA_hydro"/>
</dbReference>
<evidence type="ECO:0000313" key="7">
    <source>
        <dbReference type="EMBL" id="CAK9255052.1"/>
    </source>
</evidence>
<dbReference type="EMBL" id="OZ020096">
    <property type="protein sequence ID" value="CAK9255052.1"/>
    <property type="molecule type" value="Genomic_DNA"/>
</dbReference>
<dbReference type="InterPro" id="IPR018171">
    <property type="entry name" value="Pept_tRNA_hydro_CS"/>
</dbReference>
<proteinExistence type="inferred from homology"/>
<dbReference type="SUPFAM" id="SSF53178">
    <property type="entry name" value="Peptidyl-tRNA hydrolase-like"/>
    <property type="match status" value="1"/>
</dbReference>
<evidence type="ECO:0000256" key="5">
    <source>
        <dbReference type="ARBA" id="ARBA00038063"/>
    </source>
</evidence>
<evidence type="ECO:0000313" key="8">
    <source>
        <dbReference type="Proteomes" id="UP001497444"/>
    </source>
</evidence>
<name>A0ABP0VKS8_9BRYO</name>
<sequence>MQIMILSSSNSLLTTPWARLQRMCAPSLSGSTPVLFHNFPQQRQQRSLLLHDGRRYAAVVIRSCASSARPSPWLLVGLGNPGSKYQGTRHNVGFEMIDAIAQAENISLTTIQHKALLGKGYVGGVPVLLAKPQTYMNLSGESVGPLSTYYKIPVERVLVIYDDLDLEFAVMRLLPKGGHGGHNGMKNLMHHFKGSREFPRMRIGIGRPTGTMDPRAYVLQKFSSSEREELDASLQRGVEGVRLLTEKGLERAVSTWNQYRKSKLASIQEL</sequence>
<dbReference type="Gene3D" id="3.40.50.1470">
    <property type="entry name" value="Peptidyl-tRNA hydrolase"/>
    <property type="match status" value="1"/>
</dbReference>
<keyword evidence="3" id="KW-0378">Hydrolase</keyword>
<evidence type="ECO:0000256" key="2">
    <source>
        <dbReference type="ARBA" id="ARBA00022555"/>
    </source>
</evidence>
<dbReference type="InterPro" id="IPR036416">
    <property type="entry name" value="Pept_tRNA_hydro_sf"/>
</dbReference>
<evidence type="ECO:0000256" key="1">
    <source>
        <dbReference type="ARBA" id="ARBA00013260"/>
    </source>
</evidence>
<dbReference type="PANTHER" id="PTHR17224:SF1">
    <property type="entry name" value="PEPTIDYL-TRNA HYDROLASE"/>
    <property type="match status" value="1"/>
</dbReference>
<evidence type="ECO:0000256" key="6">
    <source>
        <dbReference type="RuleBase" id="RU004320"/>
    </source>
</evidence>
<protein>
    <recommendedName>
        <fullName evidence="1">peptidyl-tRNA hydrolase</fullName>
        <ecNumber evidence="1">3.1.1.29</ecNumber>
    </recommendedName>
</protein>
<keyword evidence="8" id="KW-1185">Reference proteome</keyword>
<dbReference type="Pfam" id="PF01195">
    <property type="entry name" value="Pept_tRNA_hydro"/>
    <property type="match status" value="1"/>
</dbReference>
<keyword evidence="2" id="KW-0820">tRNA-binding</keyword>
<comment type="similarity">
    <text evidence="5 6">Belongs to the PTH family.</text>
</comment>
<reference evidence="7 8" key="1">
    <citation type="submission" date="2024-02" db="EMBL/GenBank/DDBJ databases">
        <authorList>
            <consortium name="ELIXIR-Norway"/>
            <consortium name="Elixir Norway"/>
        </authorList>
    </citation>
    <scope>NUCLEOTIDE SEQUENCE [LARGE SCALE GENOMIC DNA]</scope>
</reference>
<evidence type="ECO:0000256" key="4">
    <source>
        <dbReference type="ARBA" id="ARBA00022884"/>
    </source>
</evidence>
<keyword evidence="4" id="KW-0694">RNA-binding</keyword>
<dbReference type="NCBIfam" id="TIGR00447">
    <property type="entry name" value="pth"/>
    <property type="match status" value="1"/>
</dbReference>
<organism evidence="7 8">
    <name type="scientific">Sphagnum jensenii</name>
    <dbReference type="NCBI Taxonomy" id="128206"/>
    <lineage>
        <taxon>Eukaryota</taxon>
        <taxon>Viridiplantae</taxon>
        <taxon>Streptophyta</taxon>
        <taxon>Embryophyta</taxon>
        <taxon>Bryophyta</taxon>
        <taxon>Sphagnophytina</taxon>
        <taxon>Sphagnopsida</taxon>
        <taxon>Sphagnales</taxon>
        <taxon>Sphagnaceae</taxon>
        <taxon>Sphagnum</taxon>
    </lineage>
</organism>
<evidence type="ECO:0000256" key="3">
    <source>
        <dbReference type="ARBA" id="ARBA00022801"/>
    </source>
</evidence>
<dbReference type="HAMAP" id="MF_00083">
    <property type="entry name" value="Pept_tRNA_hydro_bact"/>
    <property type="match status" value="1"/>
</dbReference>
<accession>A0ABP0VKS8</accession>
<gene>
    <name evidence="7" type="ORF">CSSPJE1EN1_LOCUS530</name>
</gene>